<reference evidence="2" key="1">
    <citation type="journal article" date="2021" name="Nat. Commun.">
        <title>Genetic determinants of endophytism in the Arabidopsis root mycobiome.</title>
        <authorList>
            <person name="Mesny F."/>
            <person name="Miyauchi S."/>
            <person name="Thiergart T."/>
            <person name="Pickel B."/>
            <person name="Atanasova L."/>
            <person name="Karlsson M."/>
            <person name="Huettel B."/>
            <person name="Barry K.W."/>
            <person name="Haridas S."/>
            <person name="Chen C."/>
            <person name="Bauer D."/>
            <person name="Andreopoulos W."/>
            <person name="Pangilinan J."/>
            <person name="LaButti K."/>
            <person name="Riley R."/>
            <person name="Lipzen A."/>
            <person name="Clum A."/>
            <person name="Drula E."/>
            <person name="Henrissat B."/>
            <person name="Kohler A."/>
            <person name="Grigoriev I.V."/>
            <person name="Martin F.M."/>
            <person name="Hacquard S."/>
        </authorList>
    </citation>
    <scope>NUCLEOTIDE SEQUENCE</scope>
    <source>
        <strain evidence="2">MPI-SDFR-AT-0120</strain>
    </source>
</reference>
<organism evidence="2 3">
    <name type="scientific">Paraphoma chrysanthemicola</name>
    <dbReference type="NCBI Taxonomy" id="798071"/>
    <lineage>
        <taxon>Eukaryota</taxon>
        <taxon>Fungi</taxon>
        <taxon>Dikarya</taxon>
        <taxon>Ascomycota</taxon>
        <taxon>Pezizomycotina</taxon>
        <taxon>Dothideomycetes</taxon>
        <taxon>Pleosporomycetidae</taxon>
        <taxon>Pleosporales</taxon>
        <taxon>Pleosporineae</taxon>
        <taxon>Phaeosphaeriaceae</taxon>
        <taxon>Paraphoma</taxon>
    </lineage>
</organism>
<dbReference type="PANTHER" id="PTHR31591">
    <property type="entry name" value="UPF0613 PROTEIN PB24D3.06C"/>
    <property type="match status" value="1"/>
</dbReference>
<dbReference type="OrthoDB" id="10034502at2759"/>
<feature type="region of interest" description="Disordered" evidence="1">
    <location>
        <begin position="1"/>
        <end position="26"/>
    </location>
</feature>
<keyword evidence="3" id="KW-1185">Reference proteome</keyword>
<dbReference type="InterPro" id="IPR029058">
    <property type="entry name" value="AB_hydrolase_fold"/>
</dbReference>
<name>A0A8K0R455_9PLEO</name>
<dbReference type="Gene3D" id="3.40.50.1820">
    <property type="entry name" value="alpha/beta hydrolase"/>
    <property type="match status" value="1"/>
</dbReference>
<sequence length="294" mass="31940">MSPSPFNVTVHPFSSPTPSSCAYERGPTSSRNALVYISGLTSGPHTTPQVEPLIRALEAARDLDYSFWEFRMRSSYTGFGYSSIANDVDDTAALVEYLKGLGKQKVVLVGSSTGCQALLAYASSQTSVPEVTAFILQAPTSDRETASLLMPPEFLAKSLAHAEDVIAMGKKDEIMPKALIPPIFNSPITAYRWHSLLAKGGDDDYFSSDLDAENLSRTFGKVSKPVLILPSEDDEMIPPSVDKEALLQRWIDAVPRGETSNLSGLNPGADHTLSGDGAQNWFADKVFRFLKTLE</sequence>
<feature type="compositionally biased region" description="Polar residues" evidence="1">
    <location>
        <begin position="1"/>
        <end position="20"/>
    </location>
</feature>
<evidence type="ECO:0000313" key="3">
    <source>
        <dbReference type="Proteomes" id="UP000813461"/>
    </source>
</evidence>
<evidence type="ECO:0000256" key="1">
    <source>
        <dbReference type="SAM" id="MobiDB-lite"/>
    </source>
</evidence>
<accession>A0A8K0R455</accession>
<comment type="caution">
    <text evidence="2">The sequence shown here is derived from an EMBL/GenBank/DDBJ whole genome shotgun (WGS) entry which is preliminary data.</text>
</comment>
<dbReference type="Pfam" id="PF08538">
    <property type="entry name" value="DUF1749"/>
    <property type="match status" value="1"/>
</dbReference>
<dbReference type="InterPro" id="IPR013744">
    <property type="entry name" value="SidJ"/>
</dbReference>
<gene>
    <name evidence="2" type="ORF">FB567DRAFT_96113</name>
</gene>
<dbReference type="SUPFAM" id="SSF53474">
    <property type="entry name" value="alpha/beta-Hydrolases"/>
    <property type="match status" value="1"/>
</dbReference>
<dbReference type="PANTHER" id="PTHR31591:SF7">
    <property type="entry name" value="DUF1749-DOMAIN-CONTAINING PROTEIN"/>
    <property type="match status" value="1"/>
</dbReference>
<evidence type="ECO:0000313" key="2">
    <source>
        <dbReference type="EMBL" id="KAH7083993.1"/>
    </source>
</evidence>
<proteinExistence type="predicted"/>
<dbReference type="Proteomes" id="UP000813461">
    <property type="component" value="Unassembled WGS sequence"/>
</dbReference>
<dbReference type="AlphaFoldDB" id="A0A8K0R455"/>
<dbReference type="EMBL" id="JAGMVJ010000013">
    <property type="protein sequence ID" value="KAH7083993.1"/>
    <property type="molecule type" value="Genomic_DNA"/>
</dbReference>
<protein>
    <submittedName>
        <fullName evidence="2">Uncharacterized protein</fullName>
    </submittedName>
</protein>